<sequence length="747" mass="85097">MRLLQVIEQRVQHSDARAVAPRPVQPSLHFNPYARQSEDEAHLRELFKEAFSETKAEDMAETPAELLIKLLDHQRQGLQWLVKKEEQKMGVLLADDMGLGKTVQTIALIVANALKEDGPRLTLIVGPVSLLRQWEAELETKLKREHTLRVVLFHHTQRRKLRTFQHLAQYDIVLVSYTTLANESKKHFGLAIEDCKSAGNALSSGMDTDAYQSPFYTPDATFYRIVLDEAHYIKNKDSQTSQAAVKLKAIQRLCLTGTPMQNKIDELYPLLKFLRTKPYDNWLNFSREIARPLLPRNDNADNVERSAAMKRLRALLAAIMMRRTKTLTIDGKPLIVLPKKTLENIPVEMTGDEKQFYMELESTVQKTARDLLNAPQHKTRSFVGILSLLMRLRQACVHRFLVEVGELRAWQKHATLRKTLEANYRLVKAMPRDLRSEDSYEFEEDADSDSDYDGSEDDVLLACPLCLDVVGEDMISILAGCGHMICNNCVSNLFESTEEGVVLGVRASTTPCMTCQKPVSEAQVVPYPVYDKITVERLTLAELIESQESLRPEEYEERVNSILEKQNFEELAKIDKVLEIIGTVMLASPKEKIIIFSNFTVTFDLMKLVLDRQGLPFLRYDGTMSVDQKNSTVERFYQGSERILLLSLRAGNVGLTLTCASHVILMEPFWNPYVEEQAMDRVHRLGQLLPVQVYRILAKDSVENRIMELQERKKLVIGLALDENALKLSSSLGRTELGYLFGLNNLD</sequence>
<protein>
    <submittedName>
        <fullName evidence="13">Uncharacterized protein</fullName>
    </submittedName>
</protein>
<dbReference type="CDD" id="cd18008">
    <property type="entry name" value="DEXDc_SHPRH-like"/>
    <property type="match status" value="1"/>
</dbReference>
<evidence type="ECO:0000313" key="13">
    <source>
        <dbReference type="EMBL" id="RKP32255.1"/>
    </source>
</evidence>
<dbReference type="InterPro" id="IPR000330">
    <property type="entry name" value="SNF2_N"/>
</dbReference>
<dbReference type="PROSITE" id="PS51192">
    <property type="entry name" value="HELICASE_ATP_BIND_1"/>
    <property type="match status" value="1"/>
</dbReference>
<dbReference type="InterPro" id="IPR050628">
    <property type="entry name" value="SNF2_RAD54_helicase_TF"/>
</dbReference>
<dbReference type="InterPro" id="IPR001650">
    <property type="entry name" value="Helicase_C-like"/>
</dbReference>
<dbReference type="PROSITE" id="PS00518">
    <property type="entry name" value="ZF_RING_1"/>
    <property type="match status" value="1"/>
</dbReference>
<proteinExistence type="inferred from homology"/>
<dbReference type="GO" id="GO:0005634">
    <property type="term" value="C:nucleus"/>
    <property type="evidence" value="ECO:0007669"/>
    <property type="project" value="TreeGrafter"/>
</dbReference>
<keyword evidence="3" id="KW-0547">Nucleotide-binding</keyword>
<keyword evidence="8" id="KW-0067">ATP-binding</keyword>
<reference evidence="14" key="1">
    <citation type="journal article" date="2018" name="Nat. Microbiol.">
        <title>Leveraging single-cell genomics to expand the fungal tree of life.</title>
        <authorList>
            <person name="Ahrendt S.R."/>
            <person name="Quandt C.A."/>
            <person name="Ciobanu D."/>
            <person name="Clum A."/>
            <person name="Salamov A."/>
            <person name="Andreopoulos B."/>
            <person name="Cheng J.F."/>
            <person name="Woyke T."/>
            <person name="Pelin A."/>
            <person name="Henrissat B."/>
            <person name="Reynolds N.K."/>
            <person name="Benny G.L."/>
            <person name="Smith M.E."/>
            <person name="James T.Y."/>
            <person name="Grigoriev I.V."/>
        </authorList>
    </citation>
    <scope>NUCLEOTIDE SEQUENCE [LARGE SCALE GENOMIC DNA]</scope>
    <source>
        <strain evidence="14">Baker2002</strain>
    </source>
</reference>
<dbReference type="GO" id="GO:0005524">
    <property type="term" value="F:ATP binding"/>
    <property type="evidence" value="ECO:0007669"/>
    <property type="project" value="UniProtKB-KW"/>
</dbReference>
<evidence type="ECO:0000256" key="3">
    <source>
        <dbReference type="ARBA" id="ARBA00022741"/>
    </source>
</evidence>
<dbReference type="Gene3D" id="3.40.50.10810">
    <property type="entry name" value="Tandem AAA-ATPase domain"/>
    <property type="match status" value="1"/>
</dbReference>
<dbReference type="InterPro" id="IPR027417">
    <property type="entry name" value="P-loop_NTPase"/>
</dbReference>
<dbReference type="SUPFAM" id="SSF57850">
    <property type="entry name" value="RING/U-box"/>
    <property type="match status" value="1"/>
</dbReference>
<dbReference type="GO" id="GO:0016787">
    <property type="term" value="F:hydrolase activity"/>
    <property type="evidence" value="ECO:0007669"/>
    <property type="project" value="UniProtKB-KW"/>
</dbReference>
<keyword evidence="6" id="KW-0347">Helicase</keyword>
<dbReference type="Gene3D" id="3.30.40.10">
    <property type="entry name" value="Zinc/RING finger domain, C3HC4 (zinc finger)"/>
    <property type="match status" value="1"/>
</dbReference>
<keyword evidence="4 9" id="KW-0863">Zinc-finger</keyword>
<accession>A0A4P9ZGY7</accession>
<evidence type="ECO:0000256" key="8">
    <source>
        <dbReference type="ARBA" id="ARBA00022840"/>
    </source>
</evidence>
<evidence type="ECO:0000259" key="11">
    <source>
        <dbReference type="PROSITE" id="PS51192"/>
    </source>
</evidence>
<feature type="domain" description="RING-type" evidence="10">
    <location>
        <begin position="463"/>
        <end position="516"/>
    </location>
</feature>
<dbReference type="InterPro" id="IPR013083">
    <property type="entry name" value="Znf_RING/FYVE/PHD"/>
</dbReference>
<dbReference type="CDD" id="cd23136">
    <property type="entry name" value="RING-HC_ULS1-like"/>
    <property type="match status" value="1"/>
</dbReference>
<dbReference type="OrthoDB" id="423559at2759"/>
<dbReference type="GO" id="GO:0005737">
    <property type="term" value="C:cytoplasm"/>
    <property type="evidence" value="ECO:0007669"/>
    <property type="project" value="TreeGrafter"/>
</dbReference>
<dbReference type="InterPro" id="IPR049730">
    <property type="entry name" value="SNF2/RAD54-like_C"/>
</dbReference>
<evidence type="ECO:0000256" key="5">
    <source>
        <dbReference type="ARBA" id="ARBA00022801"/>
    </source>
</evidence>
<dbReference type="AlphaFoldDB" id="A0A4P9ZGY7"/>
<evidence type="ECO:0000256" key="6">
    <source>
        <dbReference type="ARBA" id="ARBA00022806"/>
    </source>
</evidence>
<dbReference type="PANTHER" id="PTHR45626">
    <property type="entry name" value="TRANSCRIPTION TERMINATION FACTOR 2-RELATED"/>
    <property type="match status" value="1"/>
</dbReference>
<comment type="similarity">
    <text evidence="1">Belongs to the SNF2/RAD54 helicase family.</text>
</comment>
<dbReference type="GO" id="GO:0008094">
    <property type="term" value="F:ATP-dependent activity, acting on DNA"/>
    <property type="evidence" value="ECO:0007669"/>
    <property type="project" value="TreeGrafter"/>
</dbReference>
<dbReference type="Pfam" id="PF00271">
    <property type="entry name" value="Helicase_C"/>
    <property type="match status" value="1"/>
</dbReference>
<keyword evidence="7" id="KW-0862">Zinc</keyword>
<dbReference type="SMART" id="SM00487">
    <property type="entry name" value="DEXDc"/>
    <property type="match status" value="1"/>
</dbReference>
<evidence type="ECO:0000256" key="4">
    <source>
        <dbReference type="ARBA" id="ARBA00022771"/>
    </source>
</evidence>
<evidence type="ECO:0000256" key="2">
    <source>
        <dbReference type="ARBA" id="ARBA00022723"/>
    </source>
</evidence>
<dbReference type="Proteomes" id="UP000268321">
    <property type="component" value="Unassembled WGS sequence"/>
</dbReference>
<dbReference type="GO" id="GO:0004386">
    <property type="term" value="F:helicase activity"/>
    <property type="evidence" value="ECO:0007669"/>
    <property type="project" value="UniProtKB-KW"/>
</dbReference>
<dbReference type="Gene3D" id="3.40.50.300">
    <property type="entry name" value="P-loop containing nucleotide triphosphate hydrolases"/>
    <property type="match status" value="1"/>
</dbReference>
<dbReference type="PROSITE" id="PS51194">
    <property type="entry name" value="HELICASE_CTER"/>
    <property type="match status" value="1"/>
</dbReference>
<dbReference type="PROSITE" id="PS50089">
    <property type="entry name" value="ZF_RING_2"/>
    <property type="match status" value="1"/>
</dbReference>
<name>A0A4P9ZGY7_9ASCO</name>
<evidence type="ECO:0000256" key="7">
    <source>
        <dbReference type="ARBA" id="ARBA00022833"/>
    </source>
</evidence>
<evidence type="ECO:0000256" key="9">
    <source>
        <dbReference type="PROSITE-ProRule" id="PRU00175"/>
    </source>
</evidence>
<dbReference type="GO" id="GO:0000724">
    <property type="term" value="P:double-strand break repair via homologous recombination"/>
    <property type="evidence" value="ECO:0007669"/>
    <property type="project" value="TreeGrafter"/>
</dbReference>
<organism evidence="13 14">
    <name type="scientific">Metschnikowia bicuspidata</name>
    <dbReference type="NCBI Taxonomy" id="27322"/>
    <lineage>
        <taxon>Eukaryota</taxon>
        <taxon>Fungi</taxon>
        <taxon>Dikarya</taxon>
        <taxon>Ascomycota</taxon>
        <taxon>Saccharomycotina</taxon>
        <taxon>Pichiomycetes</taxon>
        <taxon>Metschnikowiaceae</taxon>
        <taxon>Metschnikowia</taxon>
    </lineage>
</organism>
<evidence type="ECO:0000259" key="12">
    <source>
        <dbReference type="PROSITE" id="PS51194"/>
    </source>
</evidence>
<dbReference type="SMART" id="SM00184">
    <property type="entry name" value="RING"/>
    <property type="match status" value="1"/>
</dbReference>
<dbReference type="GO" id="GO:0008270">
    <property type="term" value="F:zinc ion binding"/>
    <property type="evidence" value="ECO:0007669"/>
    <property type="project" value="UniProtKB-KW"/>
</dbReference>
<dbReference type="CDD" id="cd18793">
    <property type="entry name" value="SF2_C_SNF"/>
    <property type="match status" value="1"/>
</dbReference>
<dbReference type="InterPro" id="IPR014001">
    <property type="entry name" value="Helicase_ATP-bd"/>
</dbReference>
<dbReference type="EMBL" id="ML004432">
    <property type="protein sequence ID" value="RKP32255.1"/>
    <property type="molecule type" value="Genomic_DNA"/>
</dbReference>
<dbReference type="Pfam" id="PF00176">
    <property type="entry name" value="SNF2-rel_dom"/>
    <property type="match status" value="1"/>
</dbReference>
<keyword evidence="14" id="KW-1185">Reference proteome</keyword>
<dbReference type="InterPro" id="IPR038718">
    <property type="entry name" value="SNF2-like_sf"/>
</dbReference>
<dbReference type="InterPro" id="IPR017907">
    <property type="entry name" value="Znf_RING_CS"/>
</dbReference>
<keyword evidence="5" id="KW-0378">Hydrolase</keyword>
<feature type="domain" description="Helicase C-terminal" evidence="12">
    <location>
        <begin position="573"/>
        <end position="729"/>
    </location>
</feature>
<feature type="domain" description="Helicase ATP-binding" evidence="11">
    <location>
        <begin position="82"/>
        <end position="277"/>
    </location>
</feature>
<dbReference type="InterPro" id="IPR001841">
    <property type="entry name" value="Znf_RING"/>
</dbReference>
<gene>
    <name evidence="13" type="ORF">METBISCDRAFT_12321</name>
</gene>
<dbReference type="SMART" id="SM00490">
    <property type="entry name" value="HELICc"/>
    <property type="match status" value="1"/>
</dbReference>
<evidence type="ECO:0000259" key="10">
    <source>
        <dbReference type="PROSITE" id="PS50089"/>
    </source>
</evidence>
<evidence type="ECO:0000313" key="14">
    <source>
        <dbReference type="Proteomes" id="UP000268321"/>
    </source>
</evidence>
<keyword evidence="2" id="KW-0479">Metal-binding</keyword>
<evidence type="ECO:0000256" key="1">
    <source>
        <dbReference type="ARBA" id="ARBA00007025"/>
    </source>
</evidence>
<dbReference type="PANTHER" id="PTHR45626:SF16">
    <property type="entry name" value="ATP-DEPENDENT HELICASE ULS1"/>
    <property type="match status" value="1"/>
</dbReference>
<dbReference type="SUPFAM" id="SSF52540">
    <property type="entry name" value="P-loop containing nucleoside triphosphate hydrolases"/>
    <property type="match status" value="2"/>
</dbReference>